<sequence>MIRRRFQLKETIVTIIAEHECEIEAGISAIIHHRRELESYIMKDPFFSVTLEPYEPELDDAPLIVQKMVEASKKVGCGPMSAVAGTIAYLALSAMIEEGADHAIVDNGGDIALTTDRSVIVGIYAGNSPVRDLAFEVEPVEEVLGICTSSGTLGHSISFGMADAACVVSHDVALADAAATALGNAVTGERIEDAFSVIKDISEIDGGLIIHRDRIALWGELPRLVKADVNPRLITGGITTCQGMTI</sequence>
<gene>
    <name evidence="2" type="ORF">ENI32_07795</name>
    <name evidence="3" type="ORF">SBU_000119</name>
</gene>
<dbReference type="PIRSF" id="PIRSF006421">
    <property type="entry name" value="UCP006421"/>
    <property type="match status" value="1"/>
</dbReference>
<dbReference type="STRING" id="1839936.SBU_000119"/>
<dbReference type="NCBIfam" id="NF003324">
    <property type="entry name" value="PRK04334.1-4"/>
    <property type="match status" value="1"/>
</dbReference>
<reference evidence="2" key="2">
    <citation type="journal article" date="2020" name="mSystems">
        <title>Genome- and Community-Level Interaction Insights into Carbon Utilization and Element Cycling Functions of Hydrothermarchaeota in Hydrothermal Sediment.</title>
        <authorList>
            <person name="Zhou Z."/>
            <person name="Liu Y."/>
            <person name="Xu W."/>
            <person name="Pan J."/>
            <person name="Luo Z.H."/>
            <person name="Li M."/>
        </authorList>
    </citation>
    <scope>NUCLEOTIDE SEQUENCE [LARGE SCALE GENOMIC DNA]</scope>
    <source>
        <strain evidence="2">HyVt-386</strain>
    </source>
</reference>
<dbReference type="InterPro" id="IPR037456">
    <property type="entry name" value="MA1715-like"/>
</dbReference>
<comment type="caution">
    <text evidence="3">The sequence shown here is derived from an EMBL/GenBank/DDBJ whole genome shotgun (WGS) entry which is preliminary data.</text>
</comment>
<keyword evidence="3" id="KW-0449">Lipoprotein</keyword>
<name>A0A1F2P889_9EURY</name>
<proteinExistence type="inferred from homology"/>
<dbReference type="Proteomes" id="UP000885936">
    <property type="component" value="Unassembled WGS sequence"/>
</dbReference>
<evidence type="ECO:0000313" key="3">
    <source>
        <dbReference type="EMBL" id="OFV66826.1"/>
    </source>
</evidence>
<dbReference type="Gene3D" id="3.10.520.10">
    <property type="entry name" value="ApbE-like domains"/>
    <property type="match status" value="1"/>
</dbReference>
<dbReference type="InterPro" id="IPR003374">
    <property type="entry name" value="ApbE-like_sf"/>
</dbReference>
<dbReference type="Proteomes" id="UP000185779">
    <property type="component" value="Unassembled WGS sequence"/>
</dbReference>
<evidence type="ECO:0000256" key="1">
    <source>
        <dbReference type="HAMAP-Rule" id="MF_01079"/>
    </source>
</evidence>
<dbReference type="AlphaFoldDB" id="A0A1F2P889"/>
<evidence type="ECO:0000313" key="4">
    <source>
        <dbReference type="Proteomes" id="UP000185779"/>
    </source>
</evidence>
<comment type="similarity">
    <text evidence="1">Belongs to the UPF0280 family.</text>
</comment>
<reference evidence="3 4" key="1">
    <citation type="submission" date="2016-05" db="EMBL/GenBank/DDBJ databases">
        <title>Microbial consortia oxidize butane by reversing methanogenesis.</title>
        <authorList>
            <person name="Laso-Perez R."/>
            <person name="Richter M."/>
            <person name="Wegener G."/>
            <person name="Musat F."/>
        </authorList>
    </citation>
    <scope>NUCLEOTIDE SEQUENCE [LARGE SCALE GENOMIC DNA]</scope>
    <source>
        <strain evidence="3">BOX1</strain>
    </source>
</reference>
<organism evidence="3 4">
    <name type="scientific">Candidatus Syntropharchaeum butanivorans</name>
    <dbReference type="NCBI Taxonomy" id="1839936"/>
    <lineage>
        <taxon>Archaea</taxon>
        <taxon>Methanobacteriati</taxon>
        <taxon>Methanobacteriota</taxon>
        <taxon>Stenosarchaea group</taxon>
        <taxon>Methanomicrobia</taxon>
        <taxon>Methanosarcinales</taxon>
        <taxon>ANME-2 cluster</taxon>
        <taxon>Candidatus Syntropharchaeum</taxon>
    </lineage>
</organism>
<dbReference type="InterPro" id="IPR007183">
    <property type="entry name" value="UPF0280"/>
</dbReference>
<dbReference type="SUPFAM" id="SSF143631">
    <property type="entry name" value="ApbE-like"/>
    <property type="match status" value="1"/>
</dbReference>
<dbReference type="EMBL" id="DRIE01000125">
    <property type="protein sequence ID" value="HEC57753.1"/>
    <property type="molecule type" value="Genomic_DNA"/>
</dbReference>
<keyword evidence="4" id="KW-1185">Reference proteome</keyword>
<accession>A0A1F2P889</accession>
<dbReference type="HAMAP" id="MF_01079">
    <property type="entry name" value="UPF0280"/>
    <property type="match status" value="1"/>
</dbReference>
<evidence type="ECO:0000313" key="2">
    <source>
        <dbReference type="EMBL" id="HEC57753.1"/>
    </source>
</evidence>
<protein>
    <recommendedName>
        <fullName evidence="1">UPF0280 protein ENI32_07795</fullName>
    </recommendedName>
</protein>
<dbReference type="EMBL" id="LYOR01000001">
    <property type="protein sequence ID" value="OFV66826.1"/>
    <property type="molecule type" value="Genomic_DNA"/>
</dbReference>